<accession>A0A1R0GTH2</accession>
<name>A0A1R0GTH2_9FUNG</name>
<gene>
    <name evidence="7" type="ORF">AYI68_g5710</name>
</gene>
<feature type="compositionally biased region" description="Polar residues" evidence="5">
    <location>
        <begin position="182"/>
        <end position="191"/>
    </location>
</feature>
<feature type="compositionally biased region" description="Polar residues" evidence="5">
    <location>
        <begin position="212"/>
        <end position="228"/>
    </location>
</feature>
<dbReference type="PANTHER" id="PTHR46754">
    <property type="entry name" value="MKI67 FHA DOMAIN-INTERACTING NUCLEOLAR PHOSPHOPROTEIN"/>
    <property type="match status" value="1"/>
</dbReference>
<dbReference type="AlphaFoldDB" id="A0A1R0GTH2"/>
<evidence type="ECO:0000256" key="1">
    <source>
        <dbReference type="ARBA" id="ARBA00004604"/>
    </source>
</evidence>
<keyword evidence="3" id="KW-0539">Nucleus</keyword>
<dbReference type="GO" id="GO:0003723">
    <property type="term" value="F:RNA binding"/>
    <property type="evidence" value="ECO:0007669"/>
    <property type="project" value="UniProtKB-UniRule"/>
</dbReference>
<evidence type="ECO:0000256" key="5">
    <source>
        <dbReference type="SAM" id="MobiDB-lite"/>
    </source>
</evidence>
<comment type="caution">
    <text evidence="7">The sequence shown here is derived from an EMBL/GenBank/DDBJ whole genome shotgun (WGS) entry which is preliminary data.</text>
</comment>
<comment type="subcellular location">
    <subcellularLocation>
        <location evidence="1">Nucleus</location>
        <location evidence="1">Nucleolus</location>
    </subcellularLocation>
</comment>
<sequence length="569" mass="62468">MARSKKSRGKGDSSTPYDRKQIENADLSTDSIPSLVSEKPVASVPSAPLKTKSPKPKKASVSEVIKDSASEISETPELNKTKKSNTKEVEATPKPNSQKPAAAIKGKGKTSKQQPSPKVDLSPQQTVLNSESNSKPEPTPKSTSTPKSDNTKKSKASKSEAGKNSALTVSSAIPQAIGQKNAAISQVNTPKSEVKLNAGSNKKEKVLKPDSKPNSASVPKTKVPNQELSAKLDERTPGSSKKSKASKSDTTVKAGVTEPKSATKAEVLGKNSVSKTNSSNQQTTAVSDAATPTNISKKRARKGSKNNTSEQTVLEPKKDATNNQPQTESKKNKPSPRAQQSHSEIELSESDSDSDSDSDPNPDPDFVPESEEIGLSDKALDLEMEKLKKELAKRTKVKRNRVINIHKQERKEKNDQLVPTEGRVVYVGHIPHGFYEKEMKLYFKQFGQITRLKLMRNKKTGRSKHYAFIEFSDSEVANIVTETMDNYLLYNRLLKCKILESDKMHAGLFRGHNQKKFKIVPNKKINQINHNKSKSPAQIQSDIAKMNATNAKRNQKFEKLGIDYSYPIS</sequence>
<dbReference type="PROSITE" id="PS50102">
    <property type="entry name" value="RRM"/>
    <property type="match status" value="1"/>
</dbReference>
<dbReference type="CDD" id="cd12307">
    <property type="entry name" value="RRM_NIFK_like"/>
    <property type="match status" value="1"/>
</dbReference>
<dbReference type="Proteomes" id="UP000187455">
    <property type="component" value="Unassembled WGS sequence"/>
</dbReference>
<feature type="domain" description="RRM" evidence="6">
    <location>
        <begin position="423"/>
        <end position="501"/>
    </location>
</feature>
<reference evidence="7 8" key="1">
    <citation type="journal article" date="2016" name="Mol. Biol. Evol.">
        <title>Genome-Wide Survey of Gut Fungi (Harpellales) Reveals the First Horizontally Transferred Ubiquitin Gene from a Mosquito Host.</title>
        <authorList>
            <person name="Wang Y."/>
            <person name="White M.M."/>
            <person name="Kvist S."/>
            <person name="Moncalvo J.M."/>
        </authorList>
    </citation>
    <scope>NUCLEOTIDE SEQUENCE [LARGE SCALE GENOMIC DNA]</scope>
    <source>
        <strain evidence="7 8">ALG-7-W6</strain>
    </source>
</reference>
<proteinExistence type="predicted"/>
<evidence type="ECO:0000259" key="6">
    <source>
        <dbReference type="PROSITE" id="PS50102"/>
    </source>
</evidence>
<dbReference type="SUPFAM" id="SSF54928">
    <property type="entry name" value="RNA-binding domain, RBD"/>
    <property type="match status" value="1"/>
</dbReference>
<feature type="compositionally biased region" description="Polar residues" evidence="5">
    <location>
        <begin position="111"/>
        <end position="128"/>
    </location>
</feature>
<evidence type="ECO:0000313" key="7">
    <source>
        <dbReference type="EMBL" id="OLY80194.1"/>
    </source>
</evidence>
<dbReference type="OrthoDB" id="21467at2759"/>
<feature type="compositionally biased region" description="Low complexity" evidence="5">
    <location>
        <begin position="129"/>
        <end position="148"/>
    </location>
</feature>
<dbReference type="Pfam" id="PF00076">
    <property type="entry name" value="RRM_1"/>
    <property type="match status" value="1"/>
</dbReference>
<dbReference type="InterPro" id="IPR000504">
    <property type="entry name" value="RRM_dom"/>
</dbReference>
<dbReference type="InterPro" id="IPR035979">
    <property type="entry name" value="RBD_domain_sf"/>
</dbReference>
<feature type="region of interest" description="Disordered" evidence="5">
    <location>
        <begin position="1"/>
        <end position="377"/>
    </location>
</feature>
<evidence type="ECO:0000256" key="3">
    <source>
        <dbReference type="ARBA" id="ARBA00023242"/>
    </source>
</evidence>
<keyword evidence="8" id="KW-1185">Reference proteome</keyword>
<organism evidence="7 8">
    <name type="scientific">Smittium mucronatum</name>
    <dbReference type="NCBI Taxonomy" id="133383"/>
    <lineage>
        <taxon>Eukaryota</taxon>
        <taxon>Fungi</taxon>
        <taxon>Fungi incertae sedis</taxon>
        <taxon>Zoopagomycota</taxon>
        <taxon>Kickxellomycotina</taxon>
        <taxon>Harpellomycetes</taxon>
        <taxon>Harpellales</taxon>
        <taxon>Legeriomycetaceae</taxon>
        <taxon>Smittium</taxon>
    </lineage>
</organism>
<feature type="compositionally biased region" description="Acidic residues" evidence="5">
    <location>
        <begin position="346"/>
        <end position="374"/>
    </location>
</feature>
<dbReference type="STRING" id="133383.A0A1R0GTH2"/>
<feature type="compositionally biased region" description="Polar residues" evidence="5">
    <location>
        <begin position="271"/>
        <end position="295"/>
    </location>
</feature>
<dbReference type="InterPro" id="IPR012677">
    <property type="entry name" value="Nucleotide-bd_a/b_plait_sf"/>
</dbReference>
<feature type="compositionally biased region" description="Basic and acidic residues" evidence="5">
    <location>
        <begin position="77"/>
        <end position="91"/>
    </location>
</feature>
<dbReference type="SMART" id="SM00360">
    <property type="entry name" value="RRM"/>
    <property type="match status" value="1"/>
</dbReference>
<evidence type="ECO:0000256" key="4">
    <source>
        <dbReference type="PROSITE-ProRule" id="PRU00176"/>
    </source>
</evidence>
<dbReference type="Gene3D" id="3.30.70.330">
    <property type="match status" value="1"/>
</dbReference>
<dbReference type="GO" id="GO:0005730">
    <property type="term" value="C:nucleolus"/>
    <property type="evidence" value="ECO:0007669"/>
    <property type="project" value="UniProtKB-SubCell"/>
</dbReference>
<feature type="compositionally biased region" description="Basic and acidic residues" evidence="5">
    <location>
        <begin position="149"/>
        <end position="161"/>
    </location>
</feature>
<evidence type="ECO:0000256" key="2">
    <source>
        <dbReference type="ARBA" id="ARBA00022884"/>
    </source>
</evidence>
<dbReference type="EMBL" id="LSSL01003686">
    <property type="protein sequence ID" value="OLY80194.1"/>
    <property type="molecule type" value="Genomic_DNA"/>
</dbReference>
<feature type="compositionally biased region" description="Basic and acidic residues" evidence="5">
    <location>
        <begin position="201"/>
        <end position="211"/>
    </location>
</feature>
<evidence type="ECO:0000313" key="8">
    <source>
        <dbReference type="Proteomes" id="UP000187455"/>
    </source>
</evidence>
<keyword evidence="2 4" id="KW-0694">RNA-binding</keyword>
<protein>
    <submittedName>
        <fullName evidence="7">Putative RNA-binding protein</fullName>
    </submittedName>
</protein>